<feature type="transmembrane region" description="Helical" evidence="6">
    <location>
        <begin position="92"/>
        <end position="110"/>
    </location>
</feature>
<feature type="transmembrane region" description="Helical" evidence="6">
    <location>
        <begin position="131"/>
        <end position="151"/>
    </location>
</feature>
<dbReference type="PANTHER" id="PTHR30213">
    <property type="entry name" value="INNER MEMBRANE PROTEIN YHJD"/>
    <property type="match status" value="1"/>
</dbReference>
<name>A0A381DLI5_9BACT</name>
<dbReference type="AlphaFoldDB" id="A0A381DLI5"/>
<reference evidence="7 8" key="1">
    <citation type="submission" date="2018-06" db="EMBL/GenBank/DDBJ databases">
        <authorList>
            <consortium name="Pathogen Informatics"/>
            <person name="Doyle S."/>
        </authorList>
    </citation>
    <scope>NUCLEOTIDE SEQUENCE [LARGE SCALE GENOMIC DNA]</scope>
    <source>
        <strain evidence="7 8">NCTC12475</strain>
    </source>
</reference>
<feature type="transmembrane region" description="Helical" evidence="6">
    <location>
        <begin position="201"/>
        <end position="224"/>
    </location>
</feature>
<protein>
    <submittedName>
        <fullName evidence="7">Ribonuclease BN</fullName>
    </submittedName>
</protein>
<evidence type="ECO:0000313" key="7">
    <source>
        <dbReference type="EMBL" id="SUX11427.1"/>
    </source>
</evidence>
<keyword evidence="4 6" id="KW-1133">Transmembrane helix</keyword>
<dbReference type="GeneID" id="93090292"/>
<dbReference type="Pfam" id="PF03631">
    <property type="entry name" value="Virul_fac_BrkB"/>
    <property type="match status" value="1"/>
</dbReference>
<accession>A0A381DLI5</accession>
<feature type="transmembrane region" description="Helical" evidence="6">
    <location>
        <begin position="167"/>
        <end position="189"/>
    </location>
</feature>
<keyword evidence="2" id="KW-1003">Cell membrane</keyword>
<keyword evidence="5 6" id="KW-0472">Membrane</keyword>
<proteinExistence type="predicted"/>
<dbReference type="STRING" id="32024.GCA_000788295_00813"/>
<sequence length="289" mass="33399">MRQKLKNIYDKIYKTANLVYDEDLMHFSASLSFHTLLSIIPVLLISFSIFTQLPSFDEYYIKIKNFVFSSLLPTHQDTVSTYVEQFLKNSSSLGFIGFGAIIFTSIMFFSDYEYIINKITGAKSRGFWRNVSSYWTLITLAPLGLGASFFLSNKIQSILDSNYLTDWINILAILPYIIIWAIFCVTYTISINKKIDIKNIIIASFLASLAWDISKIGFVAYAVYNKTYLSIYGSFSVLLFFFVWIYLSWIIFLYGVRICKILDDLDKSKKWQNSEQNDKNSDEFVSNGD</sequence>
<dbReference type="PIRSF" id="PIRSF035875">
    <property type="entry name" value="RNase_BN"/>
    <property type="match status" value="1"/>
</dbReference>
<organism evidence="7 8">
    <name type="scientific">Campylobacter sputorum subsp. sputorum</name>
    <dbReference type="NCBI Taxonomy" id="32024"/>
    <lineage>
        <taxon>Bacteria</taxon>
        <taxon>Pseudomonadati</taxon>
        <taxon>Campylobacterota</taxon>
        <taxon>Epsilonproteobacteria</taxon>
        <taxon>Campylobacterales</taxon>
        <taxon>Campylobacteraceae</taxon>
        <taxon>Campylobacter</taxon>
    </lineage>
</organism>
<evidence type="ECO:0000256" key="3">
    <source>
        <dbReference type="ARBA" id="ARBA00022692"/>
    </source>
</evidence>
<feature type="transmembrane region" description="Helical" evidence="6">
    <location>
        <begin position="230"/>
        <end position="254"/>
    </location>
</feature>
<comment type="subcellular location">
    <subcellularLocation>
        <location evidence="1">Cell membrane</location>
        <topology evidence="1">Multi-pass membrane protein</topology>
    </subcellularLocation>
</comment>
<evidence type="ECO:0000256" key="6">
    <source>
        <dbReference type="SAM" id="Phobius"/>
    </source>
</evidence>
<dbReference type="RefSeq" id="WP_374188417.1">
    <property type="nucleotide sequence ID" value="NZ_CP043427.1"/>
</dbReference>
<evidence type="ECO:0000313" key="8">
    <source>
        <dbReference type="Proteomes" id="UP000254920"/>
    </source>
</evidence>
<evidence type="ECO:0000256" key="4">
    <source>
        <dbReference type="ARBA" id="ARBA00022989"/>
    </source>
</evidence>
<gene>
    <name evidence="7" type="primary">yihY</name>
    <name evidence="7" type="ORF">NCTC12475_01652</name>
</gene>
<keyword evidence="3 6" id="KW-0812">Transmembrane</keyword>
<evidence type="ECO:0000256" key="5">
    <source>
        <dbReference type="ARBA" id="ARBA00023136"/>
    </source>
</evidence>
<dbReference type="InterPro" id="IPR017039">
    <property type="entry name" value="Virul_fac_BrkB"/>
</dbReference>
<dbReference type="EMBL" id="UFVD01000001">
    <property type="protein sequence ID" value="SUX11427.1"/>
    <property type="molecule type" value="Genomic_DNA"/>
</dbReference>
<dbReference type="NCBIfam" id="TIGR00765">
    <property type="entry name" value="yihY_not_rbn"/>
    <property type="match status" value="1"/>
</dbReference>
<keyword evidence="8" id="KW-1185">Reference proteome</keyword>
<dbReference type="PANTHER" id="PTHR30213:SF0">
    <property type="entry name" value="UPF0761 MEMBRANE PROTEIN YIHY"/>
    <property type="match status" value="1"/>
</dbReference>
<dbReference type="Proteomes" id="UP000254920">
    <property type="component" value="Unassembled WGS sequence"/>
</dbReference>
<evidence type="ECO:0000256" key="2">
    <source>
        <dbReference type="ARBA" id="ARBA00022475"/>
    </source>
</evidence>
<evidence type="ECO:0000256" key="1">
    <source>
        <dbReference type="ARBA" id="ARBA00004651"/>
    </source>
</evidence>
<feature type="transmembrane region" description="Helical" evidence="6">
    <location>
        <begin position="31"/>
        <end position="50"/>
    </location>
</feature>
<dbReference type="GO" id="GO:0005886">
    <property type="term" value="C:plasma membrane"/>
    <property type="evidence" value="ECO:0007669"/>
    <property type="project" value="UniProtKB-SubCell"/>
</dbReference>